<reference evidence="6" key="1">
    <citation type="submission" date="2020-10" db="EMBL/GenBank/DDBJ databases">
        <authorList>
            <person name="Roach M.J.R."/>
        </authorList>
    </citation>
    <scope>NUCLEOTIDE SEQUENCE</scope>
    <source>
        <strain evidence="6">CBS 1945</strain>
    </source>
</reference>
<name>A0A875S3W3_EENNA</name>
<evidence type="ECO:0000313" key="7">
    <source>
        <dbReference type="Proteomes" id="UP000662931"/>
    </source>
</evidence>
<dbReference type="SMART" id="SM00396">
    <property type="entry name" value="ZnF_UBR1"/>
    <property type="match status" value="1"/>
</dbReference>
<protein>
    <recommendedName>
        <fullName evidence="5">UBR-type domain-containing protein</fullName>
    </recommendedName>
</protein>
<dbReference type="GeneID" id="62197149"/>
<dbReference type="PANTHER" id="PTHR13513:SF9">
    <property type="entry name" value="E3 UBIQUITIN-PROTEIN LIGASE UBR7-RELATED"/>
    <property type="match status" value="1"/>
</dbReference>
<keyword evidence="2" id="KW-0863">Zinc-finger</keyword>
<dbReference type="InterPro" id="IPR003126">
    <property type="entry name" value="Znf_UBR"/>
</dbReference>
<dbReference type="PANTHER" id="PTHR13513">
    <property type="entry name" value="E3 UBIQUITIN-PROTEIN LIGASE UBR7"/>
    <property type="match status" value="1"/>
</dbReference>
<accession>A0A875S3W3</accession>
<dbReference type="CDD" id="cd19677">
    <property type="entry name" value="UBR-box_UBR7"/>
    <property type="match status" value="1"/>
</dbReference>
<keyword evidence="1" id="KW-0479">Metal-binding</keyword>
<evidence type="ECO:0000256" key="2">
    <source>
        <dbReference type="ARBA" id="ARBA00022771"/>
    </source>
</evidence>
<evidence type="ECO:0000256" key="4">
    <source>
        <dbReference type="PROSITE-ProRule" id="PRU00508"/>
    </source>
</evidence>
<gene>
    <name evidence="6" type="ORF">FOA43_003749</name>
</gene>
<dbReference type="PROSITE" id="PS51157">
    <property type="entry name" value="ZF_UBR"/>
    <property type="match status" value="1"/>
</dbReference>
<organism evidence="6 7">
    <name type="scientific">Eeniella nana</name>
    <name type="common">Yeast</name>
    <name type="synonym">Brettanomyces nanus</name>
    <dbReference type="NCBI Taxonomy" id="13502"/>
    <lineage>
        <taxon>Eukaryota</taxon>
        <taxon>Fungi</taxon>
        <taxon>Dikarya</taxon>
        <taxon>Ascomycota</taxon>
        <taxon>Saccharomycotina</taxon>
        <taxon>Pichiomycetes</taxon>
        <taxon>Pichiales</taxon>
        <taxon>Pichiaceae</taxon>
        <taxon>Brettanomyces</taxon>
    </lineage>
</organism>
<dbReference type="EMBL" id="CP064815">
    <property type="protein sequence ID" value="QPG76361.1"/>
    <property type="molecule type" value="Genomic_DNA"/>
</dbReference>
<dbReference type="AlphaFoldDB" id="A0A875S3W3"/>
<dbReference type="Pfam" id="PF02207">
    <property type="entry name" value="zf-UBR"/>
    <property type="match status" value="1"/>
</dbReference>
<evidence type="ECO:0000256" key="1">
    <source>
        <dbReference type="ARBA" id="ARBA00022723"/>
    </source>
</evidence>
<evidence type="ECO:0000313" key="6">
    <source>
        <dbReference type="EMBL" id="QPG76361.1"/>
    </source>
</evidence>
<dbReference type="GO" id="GO:0008270">
    <property type="term" value="F:zinc ion binding"/>
    <property type="evidence" value="ECO:0007669"/>
    <property type="project" value="UniProtKB-KW"/>
</dbReference>
<dbReference type="KEGG" id="bnn:FOA43_003749"/>
<dbReference type="GO" id="GO:0061630">
    <property type="term" value="F:ubiquitin protein ligase activity"/>
    <property type="evidence" value="ECO:0007669"/>
    <property type="project" value="InterPro"/>
</dbReference>
<keyword evidence="3" id="KW-0862">Zinc</keyword>
<feature type="domain" description="UBR-type" evidence="5">
    <location>
        <begin position="52"/>
        <end position="124"/>
    </location>
</feature>
<keyword evidence="7" id="KW-1185">Reference proteome</keyword>
<proteinExistence type="predicted"/>
<evidence type="ECO:0000256" key="3">
    <source>
        <dbReference type="ARBA" id="ARBA00022833"/>
    </source>
</evidence>
<dbReference type="GO" id="GO:0005737">
    <property type="term" value="C:cytoplasm"/>
    <property type="evidence" value="ECO:0007669"/>
    <property type="project" value="TreeGrafter"/>
</dbReference>
<dbReference type="InterPro" id="IPR047506">
    <property type="entry name" value="UBR7-like_UBR-box"/>
</dbReference>
<evidence type="ECO:0000259" key="5">
    <source>
        <dbReference type="PROSITE" id="PS51157"/>
    </source>
</evidence>
<dbReference type="RefSeq" id="XP_038779926.1">
    <property type="nucleotide sequence ID" value="XM_038923998.1"/>
</dbReference>
<sequence length="423" mass="48814">MAKRVIPFEKATKTSNANEDKENSSSITAEDYLENQLHLEKEARELMPYDSNQCTYGMGPLRQEVYACLTCYEKTKKPCGICFACSINCHSKHRLAELFTKRNFTCDCGTSRINSNGHCRVRMVQPDGNVDRSGLLNLQTRHSEISNLDIPSLSNTYNQNYSGLFCSCCRPYNPEEDTNMFQCQFGQACGEDWYHEECIMGLRPQVIDRKRKSSAEKPVIDISDSEESSVLPMPGFPDLDSFETIICWKCVLKFQHEFDTLSSLLECQRVYHVEAESVEARDALLNGRSDSDNIGIKRMKKQFPYTLLLKKDFKKHIKQIVLENKPSNFELIKLLKEFPYMYNDDPIYKPPEDSDDENSSMFELGLKNLNKVPVEQALTGMEAYKKMKSRLTEFLKPFAEQKKVVTEEEVKKFFSTEMSQKRD</sequence>
<dbReference type="Proteomes" id="UP000662931">
    <property type="component" value="Chromosome 4"/>
</dbReference>
<dbReference type="InterPro" id="IPR040204">
    <property type="entry name" value="UBR7"/>
</dbReference>
<dbReference type="OrthoDB" id="5795902at2759"/>
<feature type="zinc finger region" description="UBR-type" evidence="4">
    <location>
        <begin position="52"/>
        <end position="124"/>
    </location>
</feature>